<dbReference type="eggNOG" id="COG0791">
    <property type="taxonomic scope" value="Bacteria"/>
</dbReference>
<dbReference type="InterPro" id="IPR026444">
    <property type="entry name" value="Secre_tail"/>
</dbReference>
<dbReference type="RefSeq" id="WP_009583697.1">
    <property type="nucleotide sequence ID" value="NZ_AMZN01000151.1"/>
</dbReference>
<proteinExistence type="predicted"/>
<name>L8JKP1_9BACT</name>
<dbReference type="Gene3D" id="2.40.128.340">
    <property type="match status" value="1"/>
</dbReference>
<dbReference type="SUPFAM" id="SSF69318">
    <property type="entry name" value="Integrin alpha N-terminal domain"/>
    <property type="match status" value="1"/>
</dbReference>
<evidence type="ECO:0000313" key="3">
    <source>
        <dbReference type="Proteomes" id="UP000011135"/>
    </source>
</evidence>
<dbReference type="InterPro" id="IPR028994">
    <property type="entry name" value="Integrin_alpha_N"/>
</dbReference>
<dbReference type="Gene3D" id="1.50.10.20">
    <property type="match status" value="1"/>
</dbReference>
<feature type="domain" description="Secretion system C-terminal sorting" evidence="1">
    <location>
        <begin position="861"/>
        <end position="925"/>
    </location>
</feature>
<dbReference type="EMBL" id="AMZN01000151">
    <property type="protein sequence ID" value="ELR68079.1"/>
    <property type="molecule type" value="Genomic_DNA"/>
</dbReference>
<comment type="caution">
    <text evidence="2">The sequence shown here is derived from an EMBL/GenBank/DDBJ whole genome shotgun (WGS) entry which is preliminary data.</text>
</comment>
<dbReference type="PATRIC" id="fig|1237149.3.peg.5839"/>
<dbReference type="Pfam" id="PF18962">
    <property type="entry name" value="Por_Secre_tail"/>
    <property type="match status" value="1"/>
</dbReference>
<dbReference type="GO" id="GO:0005975">
    <property type="term" value="P:carbohydrate metabolic process"/>
    <property type="evidence" value="ECO:0007669"/>
    <property type="project" value="InterPro"/>
</dbReference>
<dbReference type="InterPro" id="IPR008928">
    <property type="entry name" value="6-hairpin_glycosidase_sf"/>
</dbReference>
<dbReference type="AlphaFoldDB" id="L8JKP1"/>
<reference evidence="2 3" key="1">
    <citation type="submission" date="2012-12" db="EMBL/GenBank/DDBJ databases">
        <title>Genome assembly of Fulvivirga imtechensis AK7.</title>
        <authorList>
            <person name="Nupur N."/>
            <person name="Khatri I."/>
            <person name="Kumar R."/>
            <person name="Subramanian S."/>
            <person name="Pinnaka A."/>
        </authorList>
    </citation>
    <scope>NUCLEOTIDE SEQUENCE [LARGE SCALE GENOMIC DNA]</scope>
    <source>
        <strain evidence="2 3">AK7</strain>
    </source>
</reference>
<dbReference type="Proteomes" id="UP000011135">
    <property type="component" value="Unassembled WGS sequence"/>
</dbReference>
<dbReference type="STRING" id="1237149.C900_01158"/>
<dbReference type="NCBIfam" id="TIGR04183">
    <property type="entry name" value="Por_Secre_tail"/>
    <property type="match status" value="1"/>
</dbReference>
<accession>L8JKP1</accession>
<dbReference type="SUPFAM" id="SSF48208">
    <property type="entry name" value="Six-hairpin glycosidases"/>
    <property type="match status" value="1"/>
</dbReference>
<sequence>MNFKTIALLLVWITTSVELRSQTISLTPMSQTFQRQIFDYSDLISKSTQFKALPRILEIDPIQENITYGSALPDGAWGRGYFSEMTINVYNDVDRYNSWYNDSWSSLPLVRHNSEIIRGHLHAYMNEGGAINLDYVMQGLNYLLEIQQNQGGFLLYNKRDSPSSPDNNGAKVDPYPTSHALRTMSECYLYLKERNIPYANMVHLKEAITKSADWFLSTGLPDYYNLSPTLYNSNNKGFAIWALAEAYKVTNNSAHREVAQIITQSLIEDQTINSENGEDGLWLTGKIDYDINANGDTVNQRYHDTHIQYHMLIIRGLVEAIPIIKYDDVDTHNRLIDCLKHAINHIIRHRLYYVIGGSNSTGYNLRKYFLDTAKKPLGISYHFGESAGYEGLAMLLYHSKYHDGFTDEERRTIENLLNYISQNLDDAELRHFSGIAYYKSYLHALDNDYRILHKHWSVGTYNVNLIDNRIVTGDFDNDGYRDDIAAIYDLGFQTSSIQVWKSENSHSRFQGKLGWWTSGSGEYDANKVTGRVVSGDFDNDGYHDDIAAMYELGPGDTKIDVWLSNGDSFEYQGMNGWWSNSSYYATSLVDGRFESGDFDNDGYHDDLAVMYDYGQGNARIHVFKGYQNYFVKDNNNGWWSNSSYYATSLVDNRFKSGDFDNDGYHDDLTVMYDYGSGNTRVHIFKGLQNYFVKDNGNDGWWVSSSFYSTDFIDNRFVTGDFDKDGFHDDLGVMYDYELGNTKIHVFKGQDGAFVKDNGNNGWWVNQSYYSTDNVGDRVIVGDFNKSGSGSDIGCYYDYHNDSFRLHIWKSFKTMLSFQGLNGFWGVEDEEVIINSAGARLNSTEIGTNNVFPISESSNIKVYPNPTSGDFQILHDITEPITVKIFSLEGVELYQKETDSTPLFVSLRDMPDGLYIIKISTNSQQQFLRVLLNKSSKIH</sequence>
<organism evidence="2 3">
    <name type="scientific">Fulvivirga imtechensis AK7</name>
    <dbReference type="NCBI Taxonomy" id="1237149"/>
    <lineage>
        <taxon>Bacteria</taxon>
        <taxon>Pseudomonadati</taxon>
        <taxon>Bacteroidota</taxon>
        <taxon>Cytophagia</taxon>
        <taxon>Cytophagales</taxon>
        <taxon>Fulvivirgaceae</taxon>
        <taxon>Fulvivirga</taxon>
    </lineage>
</organism>
<keyword evidence="3" id="KW-1185">Reference proteome</keyword>
<gene>
    <name evidence="2" type="ORF">C900_01158</name>
</gene>
<dbReference type="OrthoDB" id="972666at2"/>
<protein>
    <submittedName>
        <fullName evidence="2">Intergin</fullName>
    </submittedName>
</protein>
<evidence type="ECO:0000313" key="2">
    <source>
        <dbReference type="EMBL" id="ELR68079.1"/>
    </source>
</evidence>
<evidence type="ECO:0000259" key="1">
    <source>
        <dbReference type="Pfam" id="PF18962"/>
    </source>
</evidence>